<dbReference type="AlphaFoldDB" id="A0A8J7UV32"/>
<accession>A0A8J7UV32</accession>
<feature type="domain" description="Glycosyl transferase family 1" evidence="7">
    <location>
        <begin position="192"/>
        <end position="336"/>
    </location>
</feature>
<dbReference type="Pfam" id="PF00534">
    <property type="entry name" value="Glycos_transf_1"/>
    <property type="match status" value="1"/>
</dbReference>
<evidence type="ECO:0000256" key="6">
    <source>
        <dbReference type="ARBA" id="ARBA00048439"/>
    </source>
</evidence>
<keyword evidence="2" id="KW-0328">Glycosyltransferase</keyword>
<comment type="catalytic activity">
    <reaction evidence="6">
        <text>queuosine(34) in tRNA(Asp) + GDP-alpha-D-mannose = O-4''-alpha-D-mannosylqueuosine(34) in tRNA(Asp) + GDP + H(+)</text>
        <dbReference type="Rhea" id="RHEA:12885"/>
        <dbReference type="Rhea" id="RHEA-COMP:18572"/>
        <dbReference type="Rhea" id="RHEA-COMP:18581"/>
        <dbReference type="ChEBI" id="CHEBI:15378"/>
        <dbReference type="ChEBI" id="CHEBI:57527"/>
        <dbReference type="ChEBI" id="CHEBI:58189"/>
        <dbReference type="ChEBI" id="CHEBI:194431"/>
        <dbReference type="ChEBI" id="CHEBI:194442"/>
        <dbReference type="EC" id="2.4.1.110"/>
    </reaction>
    <physiologicalReaction direction="left-to-right" evidence="6">
        <dbReference type="Rhea" id="RHEA:12886"/>
    </physiologicalReaction>
</comment>
<name>A0A8J7UV32_9BACT</name>
<dbReference type="Pfam" id="PF12038">
    <property type="entry name" value="QTMAN_N"/>
    <property type="match status" value="1"/>
</dbReference>
<dbReference type="GO" id="GO:0016438">
    <property type="term" value="F:tRNA-queuosine(34) beta-mannosyltransferase activity"/>
    <property type="evidence" value="ECO:0007669"/>
    <property type="project" value="UniProtKB-EC"/>
</dbReference>
<keyword evidence="10" id="KW-1185">Reference proteome</keyword>
<feature type="domain" description="tRNA-queuosine alpha-mannosyltransferase N-terminal" evidence="8">
    <location>
        <begin position="20"/>
        <end position="185"/>
    </location>
</feature>
<evidence type="ECO:0000256" key="3">
    <source>
        <dbReference type="ARBA" id="ARBA00022679"/>
    </source>
</evidence>
<dbReference type="SUPFAM" id="SSF53756">
    <property type="entry name" value="UDP-Glycosyltransferase/glycogen phosphorylase"/>
    <property type="match status" value="1"/>
</dbReference>
<reference evidence="9" key="1">
    <citation type="submission" date="2021-02" db="EMBL/GenBank/DDBJ databases">
        <title>Natronogracilivirga saccharolytica gen. nov. sp. nov. a new anaerobic, haloalkiliphilic carbohydrate-fermenting bacterium from soda lake and proposing of Cyclonatronumiaceae fam. nov. in the phylum Balneolaeota.</title>
        <authorList>
            <person name="Zhilina T.N."/>
            <person name="Sorokin D.Y."/>
            <person name="Zavarzina D.G."/>
            <person name="Toshchakov S.V."/>
            <person name="Kublanov I.V."/>
        </authorList>
    </citation>
    <scope>NUCLEOTIDE SEQUENCE</scope>
    <source>
        <strain evidence="9">Z-1702</strain>
    </source>
</reference>
<dbReference type="InterPro" id="IPR022701">
    <property type="entry name" value="QTMAN_N"/>
</dbReference>
<sequence>MDDGQRTNFPNKPADSKPAVWLLSAYRADSHGCWADWLTTHHDNVRWHLLELPGQHFRWRIRSNPLSWIDQLPDSRPDLILATSMVDLACLKGINPGLSDVPAWCYFHENQFAYPKNERQTPSLDHKMVQIYSGLAADRLFFNSEFNRTTYLKGIRGLLKKKSEVDADKICRKLKPKCSVLPIPVAPVSPAPEKDPALILWNHRWEYDKAPQVFLKAVRLLAKKGVSFRLALLGDRSSKPHPALLELRASYPDYIIADEKADSETYRQILSRASIAVSSAIHEFQGLAMLEAASAEVRPLVPDHLCYPEMYPVQYRYPPGDHKALAYKMEKWLTGNMPDPLDVSSWTGPDLRKRWSQLFRL</sequence>
<comment type="caution">
    <text evidence="9">The sequence shown here is derived from an EMBL/GenBank/DDBJ whole genome shotgun (WGS) entry which is preliminary data.</text>
</comment>
<evidence type="ECO:0000256" key="4">
    <source>
        <dbReference type="ARBA" id="ARBA00044517"/>
    </source>
</evidence>
<dbReference type="PANTHER" id="PTHR13615">
    <property type="entry name" value="GLYCOSYLTRANSFERASE-LIKE 1"/>
    <property type="match status" value="1"/>
</dbReference>
<dbReference type="InterPro" id="IPR051862">
    <property type="entry name" value="GT-like_domain_containing_1"/>
</dbReference>
<dbReference type="InterPro" id="IPR001296">
    <property type="entry name" value="Glyco_trans_1"/>
</dbReference>
<dbReference type="Gene3D" id="3.40.50.2000">
    <property type="entry name" value="Glycogen Phosphorylase B"/>
    <property type="match status" value="1"/>
</dbReference>
<evidence type="ECO:0000256" key="1">
    <source>
        <dbReference type="ARBA" id="ARBA00009481"/>
    </source>
</evidence>
<dbReference type="RefSeq" id="WP_210511047.1">
    <property type="nucleotide sequence ID" value="NZ_JAFIDN010000003.1"/>
</dbReference>
<evidence type="ECO:0000259" key="8">
    <source>
        <dbReference type="Pfam" id="PF12038"/>
    </source>
</evidence>
<dbReference type="PANTHER" id="PTHR13615:SF3">
    <property type="entry name" value="GLYCOSYLTRANSFERASE-LIKE DOMAIN-CONTAINING PROTEIN 1"/>
    <property type="match status" value="1"/>
</dbReference>
<evidence type="ECO:0000256" key="5">
    <source>
        <dbReference type="ARBA" id="ARBA00044539"/>
    </source>
</evidence>
<evidence type="ECO:0000256" key="2">
    <source>
        <dbReference type="ARBA" id="ARBA00022676"/>
    </source>
</evidence>
<proteinExistence type="inferred from homology"/>
<evidence type="ECO:0000313" key="10">
    <source>
        <dbReference type="Proteomes" id="UP000673975"/>
    </source>
</evidence>
<dbReference type="Proteomes" id="UP000673975">
    <property type="component" value="Unassembled WGS sequence"/>
</dbReference>
<comment type="similarity">
    <text evidence="1">Belongs to the glycosyltransferase group 1 family. Glycosyltransferase 4 subfamily.</text>
</comment>
<protein>
    <recommendedName>
        <fullName evidence="5">tRNA-queuosine alpha-mannosyltransferase</fullName>
        <ecNumber evidence="4">2.4.1.110</ecNumber>
    </recommendedName>
</protein>
<dbReference type="EMBL" id="JAFIDN010000003">
    <property type="protein sequence ID" value="MBP3192152.1"/>
    <property type="molecule type" value="Genomic_DNA"/>
</dbReference>
<gene>
    <name evidence="9" type="ORF">NATSA_05700</name>
</gene>
<dbReference type="EC" id="2.4.1.110" evidence="4"/>
<keyword evidence="3" id="KW-0808">Transferase</keyword>
<evidence type="ECO:0000313" key="9">
    <source>
        <dbReference type="EMBL" id="MBP3192152.1"/>
    </source>
</evidence>
<organism evidence="9 10">
    <name type="scientific">Natronogracilivirga saccharolytica</name>
    <dbReference type="NCBI Taxonomy" id="2812953"/>
    <lineage>
        <taxon>Bacteria</taxon>
        <taxon>Pseudomonadati</taxon>
        <taxon>Balneolota</taxon>
        <taxon>Balneolia</taxon>
        <taxon>Balneolales</taxon>
        <taxon>Cyclonatronaceae</taxon>
        <taxon>Natronogracilivirga</taxon>
    </lineage>
</organism>
<evidence type="ECO:0000259" key="7">
    <source>
        <dbReference type="Pfam" id="PF00534"/>
    </source>
</evidence>